<name>A0A5D3BQW7_CUCMM</name>
<protein>
    <recommendedName>
        <fullName evidence="3">Reverse transcriptase zinc-binding domain-containing protein</fullName>
    </recommendedName>
</protein>
<dbReference type="Proteomes" id="UP000321947">
    <property type="component" value="Unassembled WGS sequence"/>
</dbReference>
<sequence>MGNSLKRFGGWRSRLRRLQSKKYGPLAKWGRRYLEEEDSLWCKVARSIHGKDIFNWHAAGKEGKCLRSPWVSMSRAWLKIDALTTFRLGNVRRVAFWLDPWESEIPFNSALPRLFEIAILLNGWVADYWDFALASWLIIFHHLLKKIGNHIIPITSQKEKSPSESQDSRVLSLNGSGKFTVKSITHHLSPSFPLDKPLFKAIWKSGSPRRVNILFWIMKKGKYSVLDYDGGKFERILGYAT</sequence>
<dbReference type="PANTHER" id="PTHR36617:SF5">
    <property type="entry name" value="OS05G0421675 PROTEIN"/>
    <property type="match status" value="1"/>
</dbReference>
<dbReference type="AlphaFoldDB" id="A0A5D3BQW7"/>
<proteinExistence type="predicted"/>
<accession>A0A5D3BQW7</accession>
<evidence type="ECO:0000313" key="2">
    <source>
        <dbReference type="Proteomes" id="UP000321947"/>
    </source>
</evidence>
<evidence type="ECO:0000313" key="1">
    <source>
        <dbReference type="EMBL" id="TYK01564.1"/>
    </source>
</evidence>
<reference evidence="1 2" key="1">
    <citation type="submission" date="2019-08" db="EMBL/GenBank/DDBJ databases">
        <title>Draft genome sequences of two oriental melons (Cucumis melo L. var makuwa).</title>
        <authorList>
            <person name="Kwon S.-Y."/>
        </authorList>
    </citation>
    <scope>NUCLEOTIDE SEQUENCE [LARGE SCALE GENOMIC DNA]</scope>
    <source>
        <strain evidence="2">cv. Chang Bougi</strain>
        <tissue evidence="1">Leaf</tissue>
    </source>
</reference>
<gene>
    <name evidence="1" type="ORF">E5676_scaffold451G001410</name>
</gene>
<organism evidence="1 2">
    <name type="scientific">Cucumis melo var. makuwa</name>
    <name type="common">Oriental melon</name>
    <dbReference type="NCBI Taxonomy" id="1194695"/>
    <lineage>
        <taxon>Eukaryota</taxon>
        <taxon>Viridiplantae</taxon>
        <taxon>Streptophyta</taxon>
        <taxon>Embryophyta</taxon>
        <taxon>Tracheophyta</taxon>
        <taxon>Spermatophyta</taxon>
        <taxon>Magnoliopsida</taxon>
        <taxon>eudicotyledons</taxon>
        <taxon>Gunneridae</taxon>
        <taxon>Pentapetalae</taxon>
        <taxon>rosids</taxon>
        <taxon>fabids</taxon>
        <taxon>Cucurbitales</taxon>
        <taxon>Cucurbitaceae</taxon>
        <taxon>Benincaseae</taxon>
        <taxon>Cucumis</taxon>
    </lineage>
</organism>
<evidence type="ECO:0008006" key="3">
    <source>
        <dbReference type="Google" id="ProtNLM"/>
    </source>
</evidence>
<dbReference type="EMBL" id="SSTD01016175">
    <property type="protein sequence ID" value="TYK01564.1"/>
    <property type="molecule type" value="Genomic_DNA"/>
</dbReference>
<dbReference type="PANTHER" id="PTHR36617">
    <property type="entry name" value="PROTEIN, PUTATIVE-RELATED"/>
    <property type="match status" value="1"/>
</dbReference>
<comment type="caution">
    <text evidence="1">The sequence shown here is derived from an EMBL/GenBank/DDBJ whole genome shotgun (WGS) entry which is preliminary data.</text>
</comment>